<dbReference type="Pfam" id="PF02518">
    <property type="entry name" value="HATPase_c"/>
    <property type="match status" value="1"/>
</dbReference>
<sequence length="462" mass="48958">MEFVLLAIALGLATGVAGVRLSIGAHGRIRAVQRLHDRQLAAARRRIADLEGAACDVEARLFRAQAVEAAGRRTHTALLAAFSREMRGPLDAILGFADLLRINAVNEPLSRRQSQAVEQIHDGAARLRTLVEGLTAFADASGVAAARERLDPLLIARRICQSLAGQAEAAEVDLRPPPFQAGLTVQAEPRALDQVLTSLIRNAVQHNRRGGTVVIEGRRLAQEVWITVRDTGPGLSPRRIETLFDPFARRGRAASSADGAGVGLAAARRLAAAMDGDLTVESREGEGAAFILRLPASPRRQVELRAELRAELQAEFRAASPLPRLPDAVLLYIAEDAAAVALMRHLLHGAGQIQLHVAATAQEGADLARDLQPDAVILDLDLHGGQGLAVKAALAQQPLTRDLPVMALSAAIAPDEVRRAQAAGFAEYLIKPIGLADLTAGLSRLLAPSDASSPTMPKAAQA</sequence>
<feature type="modified residue" description="4-aspartylphosphate" evidence="4">
    <location>
        <position position="379"/>
    </location>
</feature>
<dbReference type="Gene3D" id="3.30.565.10">
    <property type="entry name" value="Histidine kinase-like ATPase, C-terminal domain"/>
    <property type="match status" value="1"/>
</dbReference>
<dbReference type="Pfam" id="PF00512">
    <property type="entry name" value="HisKA"/>
    <property type="match status" value="1"/>
</dbReference>
<dbReference type="Pfam" id="PF00072">
    <property type="entry name" value="Response_reg"/>
    <property type="match status" value="1"/>
</dbReference>
<accession>A0A1Z3LWM6</accession>
<dbReference type="InterPro" id="IPR005467">
    <property type="entry name" value="His_kinase_dom"/>
</dbReference>
<dbReference type="CDD" id="cd00082">
    <property type="entry name" value="HisKA"/>
    <property type="match status" value="1"/>
</dbReference>
<feature type="domain" description="Response regulatory" evidence="6">
    <location>
        <begin position="329"/>
        <end position="446"/>
    </location>
</feature>
<dbReference type="CDD" id="cd00156">
    <property type="entry name" value="REC"/>
    <property type="match status" value="1"/>
</dbReference>
<dbReference type="InterPro" id="IPR001789">
    <property type="entry name" value="Sig_transdc_resp-reg_receiver"/>
</dbReference>
<dbReference type="SUPFAM" id="SSF55874">
    <property type="entry name" value="ATPase domain of HSP90 chaperone/DNA topoisomerase II/histidine kinase"/>
    <property type="match status" value="1"/>
</dbReference>
<dbReference type="SUPFAM" id="SSF47384">
    <property type="entry name" value="Homodimeric domain of signal transducing histidine kinase"/>
    <property type="match status" value="1"/>
</dbReference>
<dbReference type="EMBL" id="CP021995">
    <property type="protein sequence ID" value="ASD26623.1"/>
    <property type="molecule type" value="Genomic_DNA"/>
</dbReference>
<evidence type="ECO:0000256" key="2">
    <source>
        <dbReference type="ARBA" id="ARBA00012438"/>
    </source>
</evidence>
<keyword evidence="3 4" id="KW-0597">Phosphoprotein</keyword>
<reference evidence="7 8" key="2">
    <citation type="submission" date="2017-06" db="EMBL/GenBank/DDBJ databases">
        <authorList>
            <person name="Kim H.J."/>
            <person name="Triplett B.A."/>
        </authorList>
    </citation>
    <scope>NUCLEOTIDE SEQUENCE [LARGE SCALE GENOMIC DNA]</scope>
    <source>
        <strain evidence="7 8">BZC3</strain>
    </source>
</reference>
<name>A0A1Z3LWM6_BREDI</name>
<dbReference type="SMART" id="SM00448">
    <property type="entry name" value="REC"/>
    <property type="match status" value="1"/>
</dbReference>
<dbReference type="EC" id="2.7.13.3" evidence="2"/>
<dbReference type="InterPro" id="IPR003594">
    <property type="entry name" value="HATPase_dom"/>
</dbReference>
<comment type="catalytic activity">
    <reaction evidence="1">
        <text>ATP + protein L-histidine = ADP + protein N-phospho-L-histidine.</text>
        <dbReference type="EC" id="2.7.13.3"/>
    </reaction>
</comment>
<dbReference type="InterPro" id="IPR036890">
    <property type="entry name" value="HATPase_C_sf"/>
</dbReference>
<dbReference type="PANTHER" id="PTHR43547:SF2">
    <property type="entry name" value="HYBRID SIGNAL TRANSDUCTION HISTIDINE KINASE C"/>
    <property type="match status" value="1"/>
</dbReference>
<evidence type="ECO:0000259" key="5">
    <source>
        <dbReference type="PROSITE" id="PS50109"/>
    </source>
</evidence>
<dbReference type="InterPro" id="IPR036097">
    <property type="entry name" value="HisK_dim/P_sf"/>
</dbReference>
<dbReference type="Gene3D" id="1.10.287.130">
    <property type="match status" value="1"/>
</dbReference>
<dbReference type="AlphaFoldDB" id="A0A1Z3LWM6"/>
<evidence type="ECO:0000256" key="1">
    <source>
        <dbReference type="ARBA" id="ARBA00000085"/>
    </source>
</evidence>
<dbReference type="PROSITE" id="PS50110">
    <property type="entry name" value="RESPONSE_REGULATORY"/>
    <property type="match status" value="1"/>
</dbReference>
<evidence type="ECO:0000256" key="3">
    <source>
        <dbReference type="ARBA" id="ARBA00022553"/>
    </source>
</evidence>
<dbReference type="STRING" id="293.GCA_000988015_02300"/>
<dbReference type="InterPro" id="IPR003661">
    <property type="entry name" value="HisK_dim/P_dom"/>
</dbReference>
<dbReference type="Proteomes" id="UP000197024">
    <property type="component" value="Chromosome"/>
</dbReference>
<dbReference type="RefSeq" id="WP_088410550.1">
    <property type="nucleotide sequence ID" value="NZ_CP021995.1"/>
</dbReference>
<evidence type="ECO:0000313" key="8">
    <source>
        <dbReference type="Proteomes" id="UP000197024"/>
    </source>
</evidence>
<dbReference type="PROSITE" id="PS50109">
    <property type="entry name" value="HIS_KIN"/>
    <property type="match status" value="1"/>
</dbReference>
<dbReference type="SUPFAM" id="SSF52172">
    <property type="entry name" value="CheY-like"/>
    <property type="match status" value="1"/>
</dbReference>
<evidence type="ECO:0000259" key="6">
    <source>
        <dbReference type="PROSITE" id="PS50110"/>
    </source>
</evidence>
<dbReference type="PRINTS" id="PR00344">
    <property type="entry name" value="BCTRLSENSOR"/>
</dbReference>
<protein>
    <recommendedName>
        <fullName evidence="2">histidine kinase</fullName>
        <ecNumber evidence="2">2.7.13.3</ecNumber>
    </recommendedName>
</protein>
<gene>
    <name evidence="7" type="ORF">CD943_06790</name>
</gene>
<dbReference type="SMART" id="SM00387">
    <property type="entry name" value="HATPase_c"/>
    <property type="match status" value="1"/>
</dbReference>
<dbReference type="InterPro" id="IPR004358">
    <property type="entry name" value="Sig_transdc_His_kin-like_C"/>
</dbReference>
<reference evidence="7 8" key="1">
    <citation type="submission" date="2017-06" db="EMBL/GenBank/DDBJ databases">
        <title>Biodegradation of gentamicin by bacterial consortia AMQD4 in synthetic medium and raw gentamicin sewage.</title>
        <authorList>
            <person name="Chang H."/>
            <person name="Feng Y."/>
            <person name="Li Z."/>
            <person name="Xue J."/>
            <person name="Cheng D."/>
        </authorList>
    </citation>
    <scope>NUCLEOTIDE SEQUENCE [LARGE SCALE GENOMIC DNA]</scope>
    <source>
        <strain evidence="7 8">BZC3</strain>
    </source>
</reference>
<evidence type="ECO:0000313" key="7">
    <source>
        <dbReference type="EMBL" id="ASD26623.1"/>
    </source>
</evidence>
<dbReference type="PANTHER" id="PTHR43547">
    <property type="entry name" value="TWO-COMPONENT HISTIDINE KINASE"/>
    <property type="match status" value="1"/>
</dbReference>
<organism evidence="7 8">
    <name type="scientific">Brevundimonas diminuta</name>
    <name type="common">Pseudomonas diminuta</name>
    <dbReference type="NCBI Taxonomy" id="293"/>
    <lineage>
        <taxon>Bacteria</taxon>
        <taxon>Pseudomonadati</taxon>
        <taxon>Pseudomonadota</taxon>
        <taxon>Alphaproteobacteria</taxon>
        <taxon>Caulobacterales</taxon>
        <taxon>Caulobacteraceae</taxon>
        <taxon>Brevundimonas</taxon>
    </lineage>
</organism>
<proteinExistence type="predicted"/>
<dbReference type="InterPro" id="IPR011006">
    <property type="entry name" value="CheY-like_superfamily"/>
</dbReference>
<evidence type="ECO:0000256" key="4">
    <source>
        <dbReference type="PROSITE-ProRule" id="PRU00169"/>
    </source>
</evidence>
<dbReference type="Gene3D" id="3.40.50.2300">
    <property type="match status" value="1"/>
</dbReference>
<feature type="domain" description="Histidine kinase" evidence="5">
    <location>
        <begin position="81"/>
        <end position="298"/>
    </location>
</feature>
<dbReference type="GO" id="GO:0000155">
    <property type="term" value="F:phosphorelay sensor kinase activity"/>
    <property type="evidence" value="ECO:0007669"/>
    <property type="project" value="InterPro"/>
</dbReference>